<organism evidence="2 3">
    <name type="scientific">Cylindrobasidium torrendii FP15055 ss-10</name>
    <dbReference type="NCBI Taxonomy" id="1314674"/>
    <lineage>
        <taxon>Eukaryota</taxon>
        <taxon>Fungi</taxon>
        <taxon>Dikarya</taxon>
        <taxon>Basidiomycota</taxon>
        <taxon>Agaricomycotina</taxon>
        <taxon>Agaricomycetes</taxon>
        <taxon>Agaricomycetidae</taxon>
        <taxon>Agaricales</taxon>
        <taxon>Marasmiineae</taxon>
        <taxon>Physalacriaceae</taxon>
        <taxon>Cylindrobasidium</taxon>
    </lineage>
</organism>
<dbReference type="PROSITE" id="PS51186">
    <property type="entry name" value="GNAT"/>
    <property type="match status" value="1"/>
</dbReference>
<evidence type="ECO:0000313" key="3">
    <source>
        <dbReference type="Proteomes" id="UP000054007"/>
    </source>
</evidence>
<dbReference type="STRING" id="1314674.A0A0D7AZM3"/>
<evidence type="ECO:0000259" key="1">
    <source>
        <dbReference type="PROSITE" id="PS51186"/>
    </source>
</evidence>
<dbReference type="PANTHER" id="PTHR13355:SF23">
    <property type="entry name" value="FAMILY N-ACETYLTRANSFERASE, PUTATIVE (AFU_ORTHOLOGUE AFUA_3G00870)-RELATED"/>
    <property type="match status" value="1"/>
</dbReference>
<dbReference type="CDD" id="cd04301">
    <property type="entry name" value="NAT_SF"/>
    <property type="match status" value="1"/>
</dbReference>
<dbReference type="GO" id="GO:0006048">
    <property type="term" value="P:UDP-N-acetylglucosamine biosynthetic process"/>
    <property type="evidence" value="ECO:0007669"/>
    <property type="project" value="UniProtKB-UniPathway"/>
</dbReference>
<sequence length="161" mass="17647">MASGNDLPPGYTLRTGYPTIPAYRQLRVLGKLSAMSEEQSRRAHAGSWHGYYITYTPPTSSETITIEEEFASGEGDIVGMGRLIGDGGWYFCVADIAVHPSHRRKGLGDVIVKALLQYIKENAPEKAFVTLSADPPGVGVYKRNGFQIMADRNLTGMYMVT</sequence>
<dbReference type="Gene3D" id="3.40.630.30">
    <property type="match status" value="1"/>
</dbReference>
<proteinExistence type="predicted"/>
<dbReference type="SUPFAM" id="SSF55729">
    <property type="entry name" value="Acyl-CoA N-acyltransferases (Nat)"/>
    <property type="match status" value="1"/>
</dbReference>
<dbReference type="AlphaFoldDB" id="A0A0D7AZM3"/>
<evidence type="ECO:0000313" key="2">
    <source>
        <dbReference type="EMBL" id="KIY63808.1"/>
    </source>
</evidence>
<dbReference type="InterPro" id="IPR016181">
    <property type="entry name" value="Acyl_CoA_acyltransferase"/>
</dbReference>
<dbReference type="Pfam" id="PF13508">
    <property type="entry name" value="Acetyltransf_7"/>
    <property type="match status" value="1"/>
</dbReference>
<dbReference type="InterPro" id="IPR000182">
    <property type="entry name" value="GNAT_dom"/>
</dbReference>
<accession>A0A0D7AZM3</accession>
<dbReference type="Proteomes" id="UP000054007">
    <property type="component" value="Unassembled WGS sequence"/>
</dbReference>
<dbReference type="OrthoDB" id="2744543at2759"/>
<dbReference type="EMBL" id="KN880671">
    <property type="protein sequence ID" value="KIY63808.1"/>
    <property type="molecule type" value="Genomic_DNA"/>
</dbReference>
<dbReference type="InterPro" id="IPR039143">
    <property type="entry name" value="GNPNAT1-like"/>
</dbReference>
<dbReference type="UniPathway" id="UPA00113">
    <property type="reaction ID" value="UER00529"/>
</dbReference>
<keyword evidence="2" id="KW-0808">Transferase</keyword>
<protein>
    <submittedName>
        <fullName evidence="2">Putative GNAT family acetyltransferase</fullName>
    </submittedName>
</protein>
<reference evidence="2 3" key="1">
    <citation type="journal article" date="2015" name="Fungal Genet. Biol.">
        <title>Evolution of novel wood decay mechanisms in Agaricales revealed by the genome sequences of Fistulina hepatica and Cylindrobasidium torrendii.</title>
        <authorList>
            <person name="Floudas D."/>
            <person name="Held B.W."/>
            <person name="Riley R."/>
            <person name="Nagy L.G."/>
            <person name="Koehler G."/>
            <person name="Ransdell A.S."/>
            <person name="Younus H."/>
            <person name="Chow J."/>
            <person name="Chiniquy J."/>
            <person name="Lipzen A."/>
            <person name="Tritt A."/>
            <person name="Sun H."/>
            <person name="Haridas S."/>
            <person name="LaButti K."/>
            <person name="Ohm R.A."/>
            <person name="Kues U."/>
            <person name="Blanchette R.A."/>
            <person name="Grigoriev I.V."/>
            <person name="Minto R.E."/>
            <person name="Hibbett D.S."/>
        </authorList>
    </citation>
    <scope>NUCLEOTIDE SEQUENCE [LARGE SCALE GENOMIC DNA]</scope>
    <source>
        <strain evidence="2 3">FP15055 ss-10</strain>
    </source>
</reference>
<dbReference type="GO" id="GO:0008080">
    <property type="term" value="F:N-acetyltransferase activity"/>
    <property type="evidence" value="ECO:0007669"/>
    <property type="project" value="TreeGrafter"/>
</dbReference>
<dbReference type="PANTHER" id="PTHR13355">
    <property type="entry name" value="GLUCOSAMINE 6-PHOSPHATE N-ACETYLTRANSFERASE"/>
    <property type="match status" value="1"/>
</dbReference>
<gene>
    <name evidence="2" type="ORF">CYLTODRAFT_124420</name>
</gene>
<keyword evidence="3" id="KW-1185">Reference proteome</keyword>
<name>A0A0D7AZM3_9AGAR</name>
<feature type="domain" description="N-acetyltransferase" evidence="1">
    <location>
        <begin position="21"/>
        <end position="161"/>
    </location>
</feature>